<dbReference type="Proteomes" id="UP000076770">
    <property type="component" value="Chromosome i"/>
</dbReference>
<dbReference type="PATRIC" id="fig|2287.9.peg.34"/>
<evidence type="ECO:0000313" key="2">
    <source>
        <dbReference type="Proteomes" id="UP000076770"/>
    </source>
</evidence>
<dbReference type="AlphaFoldDB" id="A0A157SWR6"/>
<proteinExistence type="predicted"/>
<reference evidence="2" key="1">
    <citation type="submission" date="2016-04" db="EMBL/GenBank/DDBJ databases">
        <authorList>
            <person name="Shah S.A."/>
            <person name="Garrett R.A."/>
        </authorList>
    </citation>
    <scope>NUCLEOTIDE SEQUENCE [LARGE SCALE GENOMIC DNA]</scope>
    <source>
        <strain evidence="2">ATCC 35091 / DSM 1616 / JCM 8930 / NBRC 15331 / P1</strain>
    </source>
</reference>
<accession>A0A157SWR6</accession>
<sequence>MMMDSLKLLSKYDNLTKILELTKEYASKLSLVFAIHAYFENEIISNVVKSLESKVKNIYEDYKFDRTLFVKNASKTLGIKEDDFAYYPYYAIPISKETKVKFIDNSTIPPKALIMKGVVRFTFMAYRSFQELEDHVASREEEDIVIEFENGKIKSHNRKRNIFTDANVVSKIISSNKEVLLNLTLPSSYYLIPSLVSMNVLPYENEVLVIREGESLDFRIINGKVSGDRVVMGDTLHPRFKLELYYDYKFKRILKEEIAEGLAYKIPL</sequence>
<name>A0A157SWR6_SACSO</name>
<evidence type="ECO:0000313" key="1">
    <source>
        <dbReference type="EMBL" id="SAI83586.1"/>
    </source>
</evidence>
<organism evidence="1 2">
    <name type="scientific">Saccharolobus solfataricus</name>
    <name type="common">Sulfolobus solfataricus</name>
    <dbReference type="NCBI Taxonomy" id="2287"/>
    <lineage>
        <taxon>Archaea</taxon>
        <taxon>Thermoproteota</taxon>
        <taxon>Thermoprotei</taxon>
        <taxon>Sulfolobales</taxon>
        <taxon>Sulfolobaceae</taxon>
        <taxon>Saccharolobus</taxon>
    </lineage>
</organism>
<dbReference type="EMBL" id="LT549890">
    <property type="protein sequence ID" value="SAI83586.1"/>
    <property type="molecule type" value="Genomic_DNA"/>
</dbReference>
<gene>
    <name evidence="1" type="ORF">SSOP1_0032</name>
</gene>
<protein>
    <submittedName>
        <fullName evidence="1">Uncharacterized protein</fullName>
    </submittedName>
</protein>